<dbReference type="AlphaFoldDB" id="A0A147I533"/>
<sequence>MRATIGRLATLLLAITPLAGCVTSQPGLSRAAQQAAQAIPAAERAVMLDGRDADRRALLATAYLRAGRFRSAARAFEDVLTLRAPDARTALNLALTQIAADERAQALETLDRHAALIPLADRGLALALAGQPRQGVVALMAAMRLPGADAHTRQNLALALALCGEWSDAHMLVALDLDPLAARRRILEWMRFAQPQGAADQVASLLKITPAVDDPGPPVALALRRPIEKPEAIAERADTETSAPLVATASAEAATPVVVPARATALERVPARGRWFVQVGAYTGARLARADWARITRRVPVLNGRRPSAIAFTPGSRLYRLSVGGFALADADAICVELRAHGGRCYVRAAEGDRPVAWYRDAAVRIASR</sequence>
<comment type="caution">
    <text evidence="3">The sequence shown here is derived from an EMBL/GenBank/DDBJ whole genome shotgun (WGS) entry which is preliminary data.</text>
</comment>
<name>A0A147I533_9SPHN</name>
<feature type="signal peptide" evidence="1">
    <location>
        <begin position="1"/>
        <end position="19"/>
    </location>
</feature>
<dbReference type="InterPro" id="IPR007730">
    <property type="entry name" value="SPOR-like_dom"/>
</dbReference>
<dbReference type="Gene3D" id="1.25.40.10">
    <property type="entry name" value="Tetratricopeptide repeat domain"/>
    <property type="match status" value="1"/>
</dbReference>
<dbReference type="PATRIC" id="fig|869719.3.peg.969"/>
<dbReference type="InterPro" id="IPR011990">
    <property type="entry name" value="TPR-like_helical_dom_sf"/>
</dbReference>
<feature type="domain" description="SPOR" evidence="2">
    <location>
        <begin position="272"/>
        <end position="348"/>
    </location>
</feature>
<evidence type="ECO:0000256" key="1">
    <source>
        <dbReference type="SAM" id="SignalP"/>
    </source>
</evidence>
<evidence type="ECO:0000313" key="3">
    <source>
        <dbReference type="EMBL" id="KTT73633.1"/>
    </source>
</evidence>
<dbReference type="EMBL" id="LDTB01000018">
    <property type="protein sequence ID" value="KTT73633.1"/>
    <property type="molecule type" value="Genomic_DNA"/>
</dbReference>
<proteinExistence type="predicted"/>
<dbReference type="Proteomes" id="UP000074310">
    <property type="component" value="Unassembled WGS sequence"/>
</dbReference>
<dbReference type="Pfam" id="PF05036">
    <property type="entry name" value="SPOR"/>
    <property type="match status" value="1"/>
</dbReference>
<dbReference type="GO" id="GO:0042834">
    <property type="term" value="F:peptidoglycan binding"/>
    <property type="evidence" value="ECO:0007669"/>
    <property type="project" value="InterPro"/>
</dbReference>
<feature type="chain" id="PRO_5007548249" description="SPOR domain-containing protein" evidence="1">
    <location>
        <begin position="20"/>
        <end position="369"/>
    </location>
</feature>
<dbReference type="InterPro" id="IPR036680">
    <property type="entry name" value="SPOR-like_sf"/>
</dbReference>
<keyword evidence="1" id="KW-0732">Signal</keyword>
<dbReference type="Gene3D" id="3.30.70.1070">
    <property type="entry name" value="Sporulation related repeat"/>
    <property type="match status" value="1"/>
</dbReference>
<evidence type="ECO:0000313" key="4">
    <source>
        <dbReference type="Proteomes" id="UP000074310"/>
    </source>
</evidence>
<dbReference type="RefSeq" id="WP_153002623.1">
    <property type="nucleotide sequence ID" value="NZ_LDTB01000018.1"/>
</dbReference>
<gene>
    <name evidence="3" type="ORF">NS334_07155</name>
</gene>
<keyword evidence="4" id="KW-1185">Reference proteome</keyword>
<dbReference type="SUPFAM" id="SSF48452">
    <property type="entry name" value="TPR-like"/>
    <property type="match status" value="1"/>
</dbReference>
<protein>
    <recommendedName>
        <fullName evidence="2">SPOR domain-containing protein</fullName>
    </recommendedName>
</protein>
<reference evidence="3 4" key="1">
    <citation type="journal article" date="2016" name="Front. Microbiol.">
        <title>Genomic Resource of Rice Seed Associated Bacteria.</title>
        <authorList>
            <person name="Midha S."/>
            <person name="Bansal K."/>
            <person name="Sharma S."/>
            <person name="Kumar N."/>
            <person name="Patil P.P."/>
            <person name="Chaudhry V."/>
            <person name="Patil P.B."/>
        </authorList>
    </citation>
    <scope>NUCLEOTIDE SEQUENCE [LARGE SCALE GENOMIC DNA]</scope>
    <source>
        <strain evidence="3 4">NS334</strain>
    </source>
</reference>
<evidence type="ECO:0000259" key="2">
    <source>
        <dbReference type="Pfam" id="PF05036"/>
    </source>
</evidence>
<dbReference type="OrthoDB" id="7388953at2"/>
<accession>A0A147I533</accession>
<organism evidence="3 4">
    <name type="scientific">Sphingomonas endophytica</name>
    <dbReference type="NCBI Taxonomy" id="869719"/>
    <lineage>
        <taxon>Bacteria</taxon>
        <taxon>Pseudomonadati</taxon>
        <taxon>Pseudomonadota</taxon>
        <taxon>Alphaproteobacteria</taxon>
        <taxon>Sphingomonadales</taxon>
        <taxon>Sphingomonadaceae</taxon>
        <taxon>Sphingomonas</taxon>
    </lineage>
</organism>